<keyword evidence="3" id="KW-1185">Reference proteome</keyword>
<feature type="domain" description="Phosphodiester glycosidase" evidence="1">
    <location>
        <begin position="63"/>
        <end position="216"/>
    </location>
</feature>
<evidence type="ECO:0000313" key="3">
    <source>
        <dbReference type="Proteomes" id="UP000641741"/>
    </source>
</evidence>
<name>A0ABR7GK11_9FIRM</name>
<evidence type="ECO:0000259" key="1">
    <source>
        <dbReference type="Pfam" id="PF09992"/>
    </source>
</evidence>
<keyword evidence="2" id="KW-0378">Hydrolase</keyword>
<keyword evidence="2" id="KW-0326">Glycosidase</keyword>
<reference evidence="2 3" key="1">
    <citation type="submission" date="2020-08" db="EMBL/GenBank/DDBJ databases">
        <title>Genome public.</title>
        <authorList>
            <person name="Liu C."/>
            <person name="Sun Q."/>
        </authorList>
    </citation>
    <scope>NUCLEOTIDE SEQUENCE [LARGE SCALE GENOMIC DNA]</scope>
    <source>
        <strain evidence="2 3">M2</strain>
    </source>
</reference>
<dbReference type="GO" id="GO:0016798">
    <property type="term" value="F:hydrolase activity, acting on glycosyl bonds"/>
    <property type="evidence" value="ECO:0007669"/>
    <property type="project" value="UniProtKB-KW"/>
</dbReference>
<dbReference type="InterPro" id="IPR018711">
    <property type="entry name" value="NAGPA"/>
</dbReference>
<proteinExistence type="predicted"/>
<organism evidence="2 3">
    <name type="scientific">Agathobaculum hominis</name>
    <dbReference type="NCBI Taxonomy" id="2763014"/>
    <lineage>
        <taxon>Bacteria</taxon>
        <taxon>Bacillati</taxon>
        <taxon>Bacillota</taxon>
        <taxon>Clostridia</taxon>
        <taxon>Eubacteriales</taxon>
        <taxon>Butyricicoccaceae</taxon>
        <taxon>Agathobaculum</taxon>
    </lineage>
</organism>
<dbReference type="Pfam" id="PF09992">
    <property type="entry name" value="NAGPA"/>
    <property type="match status" value="1"/>
</dbReference>
<dbReference type="EMBL" id="JACOPK010000001">
    <property type="protein sequence ID" value="MBC5694654.1"/>
    <property type="molecule type" value="Genomic_DNA"/>
</dbReference>
<evidence type="ECO:0000313" key="2">
    <source>
        <dbReference type="EMBL" id="MBC5694654.1"/>
    </source>
</evidence>
<dbReference type="RefSeq" id="WP_186968940.1">
    <property type="nucleotide sequence ID" value="NZ_JACOPK010000001.1"/>
</dbReference>
<dbReference type="Proteomes" id="UP000641741">
    <property type="component" value="Unassembled WGS sequence"/>
</dbReference>
<accession>A0ABR7GK11</accession>
<gene>
    <name evidence="2" type="ORF">H8S02_01635</name>
</gene>
<protein>
    <submittedName>
        <fullName evidence="2">Phosphodiester glycosidase family protein</fullName>
    </submittedName>
</protein>
<sequence length="242" mass="25414">MANMNPLGASASKVMAKTNAATFSEKDNVGFYGIFYADKKLFCSGKQITSVAQAANCSATREDGRGIPHICFKSDGTVLLRWFAGANELAQAYPACDVIIAGAHPLVSDGKSVFDTALYSRGMRIANGKNLNVATCHFNNEITERSAGSPHARTMLGISTDSNQKAKEGFMVVTDGDAPMDLFTAAHLMQDLGCKVAINLDGGSASQMRVAAGYTNGMAAGKVTQIGNAQKLYGSAICAVHN</sequence>
<comment type="caution">
    <text evidence="2">The sequence shown here is derived from an EMBL/GenBank/DDBJ whole genome shotgun (WGS) entry which is preliminary data.</text>
</comment>